<keyword evidence="3" id="KW-1185">Reference proteome</keyword>
<name>A0A2J6RJJ8_HYAVF</name>
<dbReference type="Proteomes" id="UP000235786">
    <property type="component" value="Unassembled WGS sequence"/>
</dbReference>
<proteinExistence type="predicted"/>
<gene>
    <name evidence="2" type="ORF">L207DRAFT_597296</name>
</gene>
<dbReference type="AlphaFoldDB" id="A0A2J6RJJ8"/>
<reference evidence="2 3" key="1">
    <citation type="submission" date="2016-04" db="EMBL/GenBank/DDBJ databases">
        <title>A degradative enzymes factory behind the ericoid mycorrhizal symbiosis.</title>
        <authorList>
            <consortium name="DOE Joint Genome Institute"/>
            <person name="Martino E."/>
            <person name="Morin E."/>
            <person name="Grelet G."/>
            <person name="Kuo A."/>
            <person name="Kohler A."/>
            <person name="Daghino S."/>
            <person name="Barry K."/>
            <person name="Choi C."/>
            <person name="Cichocki N."/>
            <person name="Clum A."/>
            <person name="Copeland A."/>
            <person name="Hainaut M."/>
            <person name="Haridas S."/>
            <person name="Labutti K."/>
            <person name="Lindquist E."/>
            <person name="Lipzen A."/>
            <person name="Khouja H.-R."/>
            <person name="Murat C."/>
            <person name="Ohm R."/>
            <person name="Olson A."/>
            <person name="Spatafora J."/>
            <person name="Veneault-Fourrey C."/>
            <person name="Henrissat B."/>
            <person name="Grigoriev I."/>
            <person name="Martin F."/>
            <person name="Perotto S."/>
        </authorList>
    </citation>
    <scope>NUCLEOTIDE SEQUENCE [LARGE SCALE GENOMIC DNA]</scope>
    <source>
        <strain evidence="2 3">F</strain>
    </source>
</reference>
<dbReference type="EMBL" id="KZ613947">
    <property type="protein sequence ID" value="PMD38703.1"/>
    <property type="molecule type" value="Genomic_DNA"/>
</dbReference>
<protein>
    <submittedName>
        <fullName evidence="2">Uncharacterized protein</fullName>
    </submittedName>
</protein>
<feature type="compositionally biased region" description="Basic and acidic residues" evidence="1">
    <location>
        <begin position="121"/>
        <end position="131"/>
    </location>
</feature>
<dbReference type="OrthoDB" id="10627378at2759"/>
<evidence type="ECO:0000256" key="1">
    <source>
        <dbReference type="SAM" id="MobiDB-lite"/>
    </source>
</evidence>
<sequence>MNNREPSSSVGPATTAMASKISITQAKAELDLLINNLETISIRFGTANLLQDNRAAATNLRGEIEYIQTILHPRNKHTLDEQDKAKSGVFVLRAWIRAVFPFLKKTRQVARKKQTRLAKPKVQEKNTKSKRLFELKTPKRCGSSTTVYVNNGTPTYESSDDDHQFGVQQSPSVQQKERLKNLEEERDADLAASWRSNRFGGTVDSGLNDSNVAFDLPAEESTIYFLEAQENINTGINAPGQPQKIRAKERNLRYHSATLSELLDAKSSDNLLDSDDQIVYDPKNTTASKTFLTKPTIYASGFQYSVFAQQRSGYKHVMGLTNRQFWEGMKTFTIWVDTCDGVLGGTVRCKNKRDVLDWSLRVGRFLETRDGAFEADLRAYMY</sequence>
<accession>A0A2J6RJJ8</accession>
<evidence type="ECO:0000313" key="2">
    <source>
        <dbReference type="EMBL" id="PMD38703.1"/>
    </source>
</evidence>
<evidence type="ECO:0000313" key="3">
    <source>
        <dbReference type="Proteomes" id="UP000235786"/>
    </source>
</evidence>
<organism evidence="2 3">
    <name type="scientific">Hyaloscypha variabilis (strain UAMH 11265 / GT02V1 / F)</name>
    <name type="common">Meliniomyces variabilis</name>
    <dbReference type="NCBI Taxonomy" id="1149755"/>
    <lineage>
        <taxon>Eukaryota</taxon>
        <taxon>Fungi</taxon>
        <taxon>Dikarya</taxon>
        <taxon>Ascomycota</taxon>
        <taxon>Pezizomycotina</taxon>
        <taxon>Leotiomycetes</taxon>
        <taxon>Helotiales</taxon>
        <taxon>Hyaloscyphaceae</taxon>
        <taxon>Hyaloscypha</taxon>
        <taxon>Hyaloscypha variabilis</taxon>
    </lineage>
</organism>
<feature type="region of interest" description="Disordered" evidence="1">
    <location>
        <begin position="143"/>
        <end position="175"/>
    </location>
</feature>
<feature type="region of interest" description="Disordered" evidence="1">
    <location>
        <begin position="111"/>
        <end position="131"/>
    </location>
</feature>
<feature type="compositionally biased region" description="Polar residues" evidence="1">
    <location>
        <begin position="143"/>
        <end position="157"/>
    </location>
</feature>